<dbReference type="AlphaFoldDB" id="A0A4Y3QT76"/>
<feature type="compositionally biased region" description="Acidic residues" evidence="1">
    <location>
        <begin position="120"/>
        <end position="141"/>
    </location>
</feature>
<keyword evidence="2" id="KW-0812">Transmembrane</keyword>
<organism evidence="3 4">
    <name type="scientific">Streptomyces cacaoi</name>
    <dbReference type="NCBI Taxonomy" id="1898"/>
    <lineage>
        <taxon>Bacteria</taxon>
        <taxon>Bacillati</taxon>
        <taxon>Actinomycetota</taxon>
        <taxon>Actinomycetes</taxon>
        <taxon>Kitasatosporales</taxon>
        <taxon>Streptomycetaceae</taxon>
        <taxon>Streptomyces</taxon>
    </lineage>
</organism>
<evidence type="ECO:0000313" key="3">
    <source>
        <dbReference type="EMBL" id="GEB47867.1"/>
    </source>
</evidence>
<feature type="compositionally biased region" description="Gly residues" evidence="1">
    <location>
        <begin position="71"/>
        <end position="83"/>
    </location>
</feature>
<feature type="compositionally biased region" description="Pro residues" evidence="1">
    <location>
        <begin position="1"/>
        <end position="20"/>
    </location>
</feature>
<keyword evidence="2" id="KW-0472">Membrane</keyword>
<reference evidence="3 4" key="1">
    <citation type="submission" date="2019-06" db="EMBL/GenBank/DDBJ databases">
        <title>Whole genome shotgun sequence of Streptomyces cacaoi subsp. cacaoi NBRC 12748.</title>
        <authorList>
            <person name="Hosoyama A."/>
            <person name="Uohara A."/>
            <person name="Ohji S."/>
            <person name="Ichikawa N."/>
        </authorList>
    </citation>
    <scope>NUCLEOTIDE SEQUENCE [LARGE SCALE GENOMIC DNA]</scope>
    <source>
        <strain evidence="3 4">NBRC 12748</strain>
    </source>
</reference>
<sequence>MTMPPGQQPPPPPSVPPGAFGPPGSGGFGPPAPGWPPPPPPPPGPRRGRVVVAVVATVVIVAALVTAGIVFLGGGSDDGGGADAGPSPSASPTAEPSPEDSGTESDEPDAPDDGAATDFPDPDEDDDLSSDEPEDEPDDTELPSFLLQVGDCFDTAGKSAGGVRKKSCDGAHEAEVVSREELTGDYTSDSAVRSKADSLCREPLRDKAAEQPGGTVGGTLVSYPKAKGVEAGFTSVTCSLTAGKGKKLHKPLT</sequence>
<feature type="region of interest" description="Disordered" evidence="1">
    <location>
        <begin position="179"/>
        <end position="220"/>
    </location>
</feature>
<protein>
    <recommendedName>
        <fullName evidence="5">Septum formation-related domain-containing protein</fullName>
    </recommendedName>
</protein>
<accession>A0A4Y3QT76</accession>
<feature type="region of interest" description="Disordered" evidence="1">
    <location>
        <begin position="71"/>
        <end position="147"/>
    </location>
</feature>
<evidence type="ECO:0000256" key="1">
    <source>
        <dbReference type="SAM" id="MobiDB-lite"/>
    </source>
</evidence>
<feature type="compositionally biased region" description="Acidic residues" evidence="1">
    <location>
        <begin position="97"/>
        <end position="112"/>
    </location>
</feature>
<feature type="compositionally biased region" description="Pro residues" evidence="1">
    <location>
        <begin position="30"/>
        <end position="45"/>
    </location>
</feature>
<dbReference type="Proteomes" id="UP000319210">
    <property type="component" value="Unassembled WGS sequence"/>
</dbReference>
<feature type="region of interest" description="Disordered" evidence="1">
    <location>
        <begin position="1"/>
        <end position="48"/>
    </location>
</feature>
<feature type="transmembrane region" description="Helical" evidence="2">
    <location>
        <begin position="50"/>
        <end position="72"/>
    </location>
</feature>
<evidence type="ECO:0008006" key="5">
    <source>
        <dbReference type="Google" id="ProtNLM"/>
    </source>
</evidence>
<gene>
    <name evidence="3" type="ORF">SCA03_04180</name>
</gene>
<feature type="compositionally biased region" description="Low complexity" evidence="1">
    <location>
        <begin position="84"/>
        <end position="96"/>
    </location>
</feature>
<comment type="caution">
    <text evidence="3">The sequence shown here is derived from an EMBL/GenBank/DDBJ whole genome shotgun (WGS) entry which is preliminary data.</text>
</comment>
<evidence type="ECO:0000313" key="4">
    <source>
        <dbReference type="Proteomes" id="UP000319210"/>
    </source>
</evidence>
<dbReference type="EMBL" id="BJMM01000002">
    <property type="protein sequence ID" value="GEB47867.1"/>
    <property type="molecule type" value="Genomic_DNA"/>
</dbReference>
<keyword evidence="2" id="KW-1133">Transmembrane helix</keyword>
<evidence type="ECO:0000256" key="2">
    <source>
        <dbReference type="SAM" id="Phobius"/>
    </source>
</evidence>
<name>A0A4Y3QT76_STRCI</name>
<proteinExistence type="predicted"/>
<feature type="compositionally biased region" description="Basic and acidic residues" evidence="1">
    <location>
        <begin position="192"/>
        <end position="209"/>
    </location>
</feature>
<keyword evidence="4" id="KW-1185">Reference proteome</keyword>